<dbReference type="Proteomes" id="UP001152797">
    <property type="component" value="Unassembled WGS sequence"/>
</dbReference>
<evidence type="ECO:0000313" key="4">
    <source>
        <dbReference type="Proteomes" id="UP001152797"/>
    </source>
</evidence>
<name>A0A9P1D312_9DINO</name>
<dbReference type="EMBL" id="CAMXCT020003268">
    <property type="protein sequence ID" value="CAL1156802.1"/>
    <property type="molecule type" value="Genomic_DNA"/>
</dbReference>
<organism evidence="2">
    <name type="scientific">Cladocopium goreaui</name>
    <dbReference type="NCBI Taxonomy" id="2562237"/>
    <lineage>
        <taxon>Eukaryota</taxon>
        <taxon>Sar</taxon>
        <taxon>Alveolata</taxon>
        <taxon>Dinophyceae</taxon>
        <taxon>Suessiales</taxon>
        <taxon>Symbiodiniaceae</taxon>
        <taxon>Cladocopium</taxon>
    </lineage>
</organism>
<reference evidence="3" key="2">
    <citation type="submission" date="2024-04" db="EMBL/GenBank/DDBJ databases">
        <authorList>
            <person name="Chen Y."/>
            <person name="Shah S."/>
            <person name="Dougan E. K."/>
            <person name="Thang M."/>
            <person name="Chan C."/>
        </authorList>
    </citation>
    <scope>NUCLEOTIDE SEQUENCE [LARGE SCALE GENOMIC DNA]</scope>
</reference>
<dbReference type="EMBL" id="CAMXCT030003268">
    <property type="protein sequence ID" value="CAL4790739.1"/>
    <property type="molecule type" value="Genomic_DNA"/>
</dbReference>
<reference evidence="2" key="1">
    <citation type="submission" date="2022-10" db="EMBL/GenBank/DDBJ databases">
        <authorList>
            <person name="Chen Y."/>
            <person name="Dougan E. K."/>
            <person name="Chan C."/>
            <person name="Rhodes N."/>
            <person name="Thang M."/>
        </authorList>
    </citation>
    <scope>NUCLEOTIDE SEQUENCE</scope>
</reference>
<gene>
    <name evidence="2" type="ORF">C1SCF055_LOCUS29298</name>
</gene>
<feature type="region of interest" description="Disordered" evidence="1">
    <location>
        <begin position="134"/>
        <end position="167"/>
    </location>
</feature>
<dbReference type="AlphaFoldDB" id="A0A9P1D312"/>
<proteinExistence type="predicted"/>
<evidence type="ECO:0000313" key="3">
    <source>
        <dbReference type="EMBL" id="CAL1156802.1"/>
    </source>
</evidence>
<evidence type="ECO:0000256" key="1">
    <source>
        <dbReference type="SAM" id="MobiDB-lite"/>
    </source>
</evidence>
<accession>A0A9P1D312</accession>
<keyword evidence="4" id="KW-1185">Reference proteome</keyword>
<protein>
    <submittedName>
        <fullName evidence="2">Uncharacterized protein</fullName>
    </submittedName>
</protein>
<dbReference type="OrthoDB" id="10634158at2759"/>
<evidence type="ECO:0000313" key="2">
    <source>
        <dbReference type="EMBL" id="CAI4003427.1"/>
    </source>
</evidence>
<sequence length="401" mass="43832">MRLSSNSKLPSFLYVGLVWAEANTREAAGADKRADSLKVATWLSVAIKRRIQALATEGIIVVPGWEPVSSWQETRVIPTLASTDFTCCFPSASNELPLRATFLKTMEEKLSIPEVQEEWQKVIKAHNAKFNKAGVPYSGEGSGPNAAGTEGSEGNTRQKRKLDSVEEAPQGNKLLKLEHHGKGHAIFDVDGNVWFQAKDNADAALDHDGPPIALVYGNFKIQQEAEKLLETQKDDVMMIGFEDDEGKGVFRMQQEPQGTLCSLRDFLLKLEKDGSDVTTLDLACHKIEPQVNKDEAGDVQSRTFKVTKTGPCVFVPAETPRKIASAKPPTWEDAGSLVLASTSKTRSTFGPGYTDKTCVLQVMPRWLVSNNAQSFSLTPEKPGLFVSEDSVVPAGKISKLV</sequence>
<comment type="caution">
    <text evidence="2">The sequence shown here is derived from an EMBL/GenBank/DDBJ whole genome shotgun (WGS) entry which is preliminary data.</text>
</comment>
<dbReference type="EMBL" id="CAMXCT010003268">
    <property type="protein sequence ID" value="CAI4003427.1"/>
    <property type="molecule type" value="Genomic_DNA"/>
</dbReference>